<name>T1GNK7_MEGSC</name>
<dbReference type="GO" id="GO:0004252">
    <property type="term" value="F:serine-type endopeptidase activity"/>
    <property type="evidence" value="ECO:0007669"/>
    <property type="project" value="InterPro"/>
</dbReference>
<evidence type="ECO:0000313" key="4">
    <source>
        <dbReference type="EnsemblMetazoa" id="MESCA005163-PA"/>
    </source>
</evidence>
<dbReference type="InterPro" id="IPR001254">
    <property type="entry name" value="Trypsin_dom"/>
</dbReference>
<dbReference type="Proteomes" id="UP000015102">
    <property type="component" value="Unassembled WGS sequence"/>
</dbReference>
<feature type="domain" description="Peptidase S1" evidence="3">
    <location>
        <begin position="11"/>
        <end position="157"/>
    </location>
</feature>
<evidence type="ECO:0000259" key="3">
    <source>
        <dbReference type="PROSITE" id="PS50240"/>
    </source>
</evidence>
<dbReference type="STRING" id="36166.T1GNK7"/>
<comment type="similarity">
    <text evidence="2">Belongs to the peptidase S1 family. CLIP subfamily.</text>
</comment>
<dbReference type="InterPro" id="IPR033116">
    <property type="entry name" value="TRYPSIN_SER"/>
</dbReference>
<evidence type="ECO:0000313" key="5">
    <source>
        <dbReference type="Proteomes" id="UP000015102"/>
    </source>
</evidence>
<organism evidence="4 5">
    <name type="scientific">Megaselia scalaris</name>
    <name type="common">Humpbacked fly</name>
    <name type="synonym">Phora scalaris</name>
    <dbReference type="NCBI Taxonomy" id="36166"/>
    <lineage>
        <taxon>Eukaryota</taxon>
        <taxon>Metazoa</taxon>
        <taxon>Ecdysozoa</taxon>
        <taxon>Arthropoda</taxon>
        <taxon>Hexapoda</taxon>
        <taxon>Insecta</taxon>
        <taxon>Pterygota</taxon>
        <taxon>Neoptera</taxon>
        <taxon>Endopterygota</taxon>
        <taxon>Diptera</taxon>
        <taxon>Brachycera</taxon>
        <taxon>Muscomorpha</taxon>
        <taxon>Platypezoidea</taxon>
        <taxon>Phoridae</taxon>
        <taxon>Megaseliini</taxon>
        <taxon>Megaselia</taxon>
    </lineage>
</organism>
<reference evidence="4" key="2">
    <citation type="submission" date="2015-06" db="UniProtKB">
        <authorList>
            <consortium name="EnsemblMetazoa"/>
        </authorList>
    </citation>
    <scope>IDENTIFICATION</scope>
</reference>
<dbReference type="PROSITE" id="PS00135">
    <property type="entry name" value="TRYPSIN_SER"/>
    <property type="match status" value="1"/>
</dbReference>
<dbReference type="PROSITE" id="PS50240">
    <property type="entry name" value="TRYPSIN_DOM"/>
    <property type="match status" value="1"/>
</dbReference>
<dbReference type="EMBL" id="CAQQ02034466">
    <property type="status" value="NOT_ANNOTATED_CDS"/>
    <property type="molecule type" value="Genomic_DNA"/>
</dbReference>
<reference evidence="5" key="1">
    <citation type="submission" date="2013-02" db="EMBL/GenBank/DDBJ databases">
        <authorList>
            <person name="Hughes D."/>
        </authorList>
    </citation>
    <scope>NUCLEOTIDE SEQUENCE</scope>
    <source>
        <strain>Durham</strain>
        <strain evidence="5">NC isolate 2 -- Noor lab</strain>
    </source>
</reference>
<dbReference type="GO" id="GO:0006508">
    <property type="term" value="P:proteolysis"/>
    <property type="evidence" value="ECO:0007669"/>
    <property type="project" value="InterPro"/>
</dbReference>
<protein>
    <recommendedName>
        <fullName evidence="3">Peptidase S1 domain-containing protein</fullName>
    </recommendedName>
</protein>
<dbReference type="InterPro" id="IPR009003">
    <property type="entry name" value="Peptidase_S1_PA"/>
</dbReference>
<dbReference type="Gene3D" id="2.40.10.10">
    <property type="entry name" value="Trypsin-like serine proteases"/>
    <property type="match status" value="1"/>
</dbReference>
<dbReference type="AlphaFoldDB" id="T1GNK7"/>
<dbReference type="HOGENOM" id="CLU_1497938_0_0_1"/>
<dbReference type="EMBL" id="CAQQ02034465">
    <property type="status" value="NOT_ANNOTATED_CDS"/>
    <property type="molecule type" value="Genomic_DNA"/>
</dbReference>
<dbReference type="InterPro" id="IPR043504">
    <property type="entry name" value="Peptidase_S1_PA_chymotrypsin"/>
</dbReference>
<accession>T1GNK7</accession>
<proteinExistence type="inferred from homology"/>
<evidence type="ECO:0000256" key="2">
    <source>
        <dbReference type="ARBA" id="ARBA00024195"/>
    </source>
</evidence>
<dbReference type="PANTHER" id="PTHR24256">
    <property type="entry name" value="TRYPTASE-RELATED"/>
    <property type="match status" value="1"/>
</dbReference>
<sequence length="180" mass="19801">MKYILSKNNEGWNISCLHKQHFLHNVKNKSQEETRRPKFGAEIFSKIFSAGAKSDVLLKVNLTTIDINSCNRTFVMLNDRKLRSLNNGHMCTLPDGNDTCQGDSGGPLQIVKDAVSTIVGITSSGISCGSRVPGLYTRTGIVPTFPRALKFIPSHIQPKSSIVVPKSVLLRSRNAFSCPQ</sequence>
<dbReference type="EnsemblMetazoa" id="MESCA005163-RA">
    <property type="protein sequence ID" value="MESCA005163-PA"/>
    <property type="gene ID" value="MESCA005163"/>
</dbReference>
<dbReference type="SUPFAM" id="SSF50494">
    <property type="entry name" value="Trypsin-like serine proteases"/>
    <property type="match status" value="1"/>
</dbReference>
<keyword evidence="5" id="KW-1185">Reference proteome</keyword>
<evidence type="ECO:0000256" key="1">
    <source>
        <dbReference type="ARBA" id="ARBA00023157"/>
    </source>
</evidence>
<dbReference type="Pfam" id="PF00089">
    <property type="entry name" value="Trypsin"/>
    <property type="match status" value="1"/>
</dbReference>
<keyword evidence="1" id="KW-1015">Disulfide bond</keyword>
<dbReference type="InterPro" id="IPR051487">
    <property type="entry name" value="Ser/Thr_Proteases_Immune/Dev"/>
</dbReference>